<sequence length="90" mass="9710">MSITVENDLKEILGEIKTQLNDLQKDVTSLKIDMATVKTELSAVGVELGTVRDDVKDVKGRGNAEIWALIIAVIGAVITAFVRLGIFLNA</sequence>
<evidence type="ECO:0000256" key="1">
    <source>
        <dbReference type="SAM" id="Coils"/>
    </source>
</evidence>
<comment type="caution">
    <text evidence="3">The sequence shown here is derived from an EMBL/GenBank/DDBJ whole genome shotgun (WGS) entry which is preliminary data.</text>
</comment>
<keyword evidence="2" id="KW-0812">Transmembrane</keyword>
<organism evidence="3 4">
    <name type="scientific">Synechocystis salina LEGE 00031</name>
    <dbReference type="NCBI Taxonomy" id="1828736"/>
    <lineage>
        <taxon>Bacteria</taxon>
        <taxon>Bacillati</taxon>
        <taxon>Cyanobacteriota</taxon>
        <taxon>Cyanophyceae</taxon>
        <taxon>Synechococcales</taxon>
        <taxon>Merismopediaceae</taxon>
        <taxon>Synechocystis</taxon>
    </lineage>
</organism>
<dbReference type="Proteomes" id="UP000658720">
    <property type="component" value="Unassembled WGS sequence"/>
</dbReference>
<keyword evidence="1" id="KW-0175">Coiled coil</keyword>
<gene>
    <name evidence="3" type="ORF">IQ217_04995</name>
</gene>
<evidence type="ECO:0000313" key="4">
    <source>
        <dbReference type="Proteomes" id="UP000658720"/>
    </source>
</evidence>
<reference evidence="3 4" key="1">
    <citation type="submission" date="2020-10" db="EMBL/GenBank/DDBJ databases">
        <authorList>
            <person name="Castelo-Branco R."/>
            <person name="Eusebio N."/>
            <person name="Adriana R."/>
            <person name="Vieira A."/>
            <person name="Brugerolle De Fraissinette N."/>
            <person name="Rezende De Castro R."/>
            <person name="Schneider M.P."/>
            <person name="Vasconcelos V."/>
            <person name="Leao P.N."/>
        </authorList>
    </citation>
    <scope>NUCLEOTIDE SEQUENCE [LARGE SCALE GENOMIC DNA]</scope>
    <source>
        <strain evidence="3 4">LEGE 00031</strain>
    </source>
</reference>
<feature type="coiled-coil region" evidence="1">
    <location>
        <begin position="6"/>
        <end position="40"/>
    </location>
</feature>
<keyword evidence="2" id="KW-1133">Transmembrane helix</keyword>
<protein>
    <submittedName>
        <fullName evidence="3">Uncharacterized protein</fullName>
    </submittedName>
</protein>
<accession>A0ABR9VPD3</accession>
<keyword evidence="2" id="KW-0472">Membrane</keyword>
<keyword evidence="4" id="KW-1185">Reference proteome</keyword>
<evidence type="ECO:0000313" key="3">
    <source>
        <dbReference type="EMBL" id="MBE9253229.1"/>
    </source>
</evidence>
<name>A0ABR9VPD3_9SYNC</name>
<evidence type="ECO:0000256" key="2">
    <source>
        <dbReference type="SAM" id="Phobius"/>
    </source>
</evidence>
<feature type="transmembrane region" description="Helical" evidence="2">
    <location>
        <begin position="66"/>
        <end position="88"/>
    </location>
</feature>
<dbReference type="Gene3D" id="1.20.58.130">
    <property type="match status" value="1"/>
</dbReference>
<dbReference type="EMBL" id="JADEVV010000010">
    <property type="protein sequence ID" value="MBE9253229.1"/>
    <property type="molecule type" value="Genomic_DNA"/>
</dbReference>
<proteinExistence type="predicted"/>